<proteinExistence type="predicted"/>
<dbReference type="EMBL" id="CM044705">
    <property type="protein sequence ID" value="KAI5663546.1"/>
    <property type="molecule type" value="Genomic_DNA"/>
</dbReference>
<name>A0ACC0ASF1_CATRO</name>
<evidence type="ECO:0000313" key="2">
    <source>
        <dbReference type="Proteomes" id="UP001060085"/>
    </source>
</evidence>
<gene>
    <name evidence="1" type="ORF">M9H77_22869</name>
</gene>
<accession>A0ACC0ASF1</accession>
<organism evidence="1 2">
    <name type="scientific">Catharanthus roseus</name>
    <name type="common">Madagascar periwinkle</name>
    <name type="synonym">Vinca rosea</name>
    <dbReference type="NCBI Taxonomy" id="4058"/>
    <lineage>
        <taxon>Eukaryota</taxon>
        <taxon>Viridiplantae</taxon>
        <taxon>Streptophyta</taxon>
        <taxon>Embryophyta</taxon>
        <taxon>Tracheophyta</taxon>
        <taxon>Spermatophyta</taxon>
        <taxon>Magnoliopsida</taxon>
        <taxon>eudicotyledons</taxon>
        <taxon>Gunneridae</taxon>
        <taxon>Pentapetalae</taxon>
        <taxon>asterids</taxon>
        <taxon>lamiids</taxon>
        <taxon>Gentianales</taxon>
        <taxon>Apocynaceae</taxon>
        <taxon>Rauvolfioideae</taxon>
        <taxon>Vinceae</taxon>
        <taxon>Catharanthinae</taxon>
        <taxon>Catharanthus</taxon>
    </lineage>
</organism>
<protein>
    <submittedName>
        <fullName evidence="1">Uncharacterized protein</fullName>
    </submittedName>
</protein>
<comment type="caution">
    <text evidence="1">The sequence shown here is derived from an EMBL/GenBank/DDBJ whole genome shotgun (WGS) entry which is preliminary data.</text>
</comment>
<keyword evidence="2" id="KW-1185">Reference proteome</keyword>
<evidence type="ECO:0000313" key="1">
    <source>
        <dbReference type="EMBL" id="KAI5663546.1"/>
    </source>
</evidence>
<sequence length="135" mass="15423">MEVKLGPITRAQRKKLKIHEDNGMVAYVEEALKRKLEEFEGQERASKLFSMCSISKDRSKNKLEEKMTKSLKETTLPAMVALGPTLPVGFWIGKLWSSRPTTDEFLFPDPIYLRSSSLCSWGFEALVSSRFFLSN</sequence>
<dbReference type="Proteomes" id="UP001060085">
    <property type="component" value="Linkage Group LG05"/>
</dbReference>
<reference evidence="2" key="1">
    <citation type="journal article" date="2023" name="Nat. Plants">
        <title>Single-cell RNA sequencing provides a high-resolution roadmap for understanding the multicellular compartmentation of specialized metabolism.</title>
        <authorList>
            <person name="Sun S."/>
            <person name="Shen X."/>
            <person name="Li Y."/>
            <person name="Li Y."/>
            <person name="Wang S."/>
            <person name="Li R."/>
            <person name="Zhang H."/>
            <person name="Shen G."/>
            <person name="Guo B."/>
            <person name="Wei J."/>
            <person name="Xu J."/>
            <person name="St-Pierre B."/>
            <person name="Chen S."/>
            <person name="Sun C."/>
        </authorList>
    </citation>
    <scope>NUCLEOTIDE SEQUENCE [LARGE SCALE GENOMIC DNA]</scope>
</reference>